<dbReference type="EMBL" id="CM023474">
    <property type="protein sequence ID" value="KAH7949844.1"/>
    <property type="molecule type" value="Genomic_DNA"/>
</dbReference>
<sequence>MLIFLFRVHGRDEQCKDGEVYKTGQSSTCGEHKCGEPEGGVKPCTYDYVSGCFCDDAFYRREKDHKCVPKEDC</sequence>
<keyword evidence="2" id="KW-1185">Reference proteome</keyword>
<dbReference type="Proteomes" id="UP000821865">
    <property type="component" value="Chromosome 5"/>
</dbReference>
<name>A0ACB8CS55_DERSI</name>
<protein>
    <submittedName>
        <fullName evidence="1">Uncharacterized protein</fullName>
    </submittedName>
</protein>
<evidence type="ECO:0000313" key="1">
    <source>
        <dbReference type="EMBL" id="KAH7949844.1"/>
    </source>
</evidence>
<proteinExistence type="predicted"/>
<reference evidence="1" key="1">
    <citation type="submission" date="2020-05" db="EMBL/GenBank/DDBJ databases">
        <title>Large-scale comparative analyses of tick genomes elucidate their genetic diversity and vector capacities.</title>
        <authorList>
            <person name="Jia N."/>
            <person name="Wang J."/>
            <person name="Shi W."/>
            <person name="Du L."/>
            <person name="Sun Y."/>
            <person name="Zhan W."/>
            <person name="Jiang J."/>
            <person name="Wang Q."/>
            <person name="Zhang B."/>
            <person name="Ji P."/>
            <person name="Sakyi L.B."/>
            <person name="Cui X."/>
            <person name="Yuan T."/>
            <person name="Jiang B."/>
            <person name="Yang W."/>
            <person name="Lam T.T.-Y."/>
            <person name="Chang Q."/>
            <person name="Ding S."/>
            <person name="Wang X."/>
            <person name="Zhu J."/>
            <person name="Ruan X."/>
            <person name="Zhao L."/>
            <person name="Wei J."/>
            <person name="Que T."/>
            <person name="Du C."/>
            <person name="Cheng J."/>
            <person name="Dai P."/>
            <person name="Han X."/>
            <person name="Huang E."/>
            <person name="Gao Y."/>
            <person name="Liu J."/>
            <person name="Shao H."/>
            <person name="Ye R."/>
            <person name="Li L."/>
            <person name="Wei W."/>
            <person name="Wang X."/>
            <person name="Wang C."/>
            <person name="Yang T."/>
            <person name="Huo Q."/>
            <person name="Li W."/>
            <person name="Guo W."/>
            <person name="Chen H."/>
            <person name="Zhou L."/>
            <person name="Ni X."/>
            <person name="Tian J."/>
            <person name="Zhou Y."/>
            <person name="Sheng Y."/>
            <person name="Liu T."/>
            <person name="Pan Y."/>
            <person name="Xia L."/>
            <person name="Li J."/>
            <person name="Zhao F."/>
            <person name="Cao W."/>
        </authorList>
    </citation>
    <scope>NUCLEOTIDE SEQUENCE</scope>
    <source>
        <strain evidence="1">Dsil-2018</strain>
    </source>
</reference>
<evidence type="ECO:0000313" key="2">
    <source>
        <dbReference type="Proteomes" id="UP000821865"/>
    </source>
</evidence>
<gene>
    <name evidence="1" type="ORF">HPB49_016160</name>
</gene>
<organism evidence="1 2">
    <name type="scientific">Dermacentor silvarum</name>
    <name type="common">Tick</name>
    <dbReference type="NCBI Taxonomy" id="543639"/>
    <lineage>
        <taxon>Eukaryota</taxon>
        <taxon>Metazoa</taxon>
        <taxon>Ecdysozoa</taxon>
        <taxon>Arthropoda</taxon>
        <taxon>Chelicerata</taxon>
        <taxon>Arachnida</taxon>
        <taxon>Acari</taxon>
        <taxon>Parasitiformes</taxon>
        <taxon>Ixodida</taxon>
        <taxon>Ixodoidea</taxon>
        <taxon>Ixodidae</taxon>
        <taxon>Rhipicephalinae</taxon>
        <taxon>Dermacentor</taxon>
    </lineage>
</organism>
<accession>A0ACB8CS55</accession>
<comment type="caution">
    <text evidence="1">The sequence shown here is derived from an EMBL/GenBank/DDBJ whole genome shotgun (WGS) entry which is preliminary data.</text>
</comment>